<evidence type="ECO:0000313" key="3">
    <source>
        <dbReference type="EMBL" id="SIS80049.1"/>
    </source>
</evidence>
<keyword evidence="4" id="KW-1185">Reference proteome</keyword>
<organism evidence="3 4">
    <name type="scientific">Gemmobacter megaterium</name>
    <dbReference type="NCBI Taxonomy" id="1086013"/>
    <lineage>
        <taxon>Bacteria</taxon>
        <taxon>Pseudomonadati</taxon>
        <taxon>Pseudomonadota</taxon>
        <taxon>Alphaproteobacteria</taxon>
        <taxon>Rhodobacterales</taxon>
        <taxon>Paracoccaceae</taxon>
        <taxon>Gemmobacter</taxon>
    </lineage>
</organism>
<accession>A0A1N7M207</accession>
<evidence type="ECO:0000313" key="4">
    <source>
        <dbReference type="Proteomes" id="UP000186141"/>
    </source>
</evidence>
<feature type="domain" description="PTS EIIA type-4" evidence="2">
    <location>
        <begin position="13"/>
        <end position="134"/>
    </location>
</feature>
<dbReference type="RefSeq" id="WP_229740460.1">
    <property type="nucleotide sequence ID" value="NZ_BMEH01000002.1"/>
</dbReference>
<proteinExistence type="predicted"/>
<evidence type="ECO:0000259" key="2">
    <source>
        <dbReference type="PROSITE" id="PS51096"/>
    </source>
</evidence>
<dbReference type="InterPro" id="IPR051471">
    <property type="entry name" value="Bacterial_PTS_sugar_comp"/>
</dbReference>
<dbReference type="GO" id="GO:0016020">
    <property type="term" value="C:membrane"/>
    <property type="evidence" value="ECO:0007669"/>
    <property type="project" value="InterPro"/>
</dbReference>
<dbReference type="GO" id="GO:0016740">
    <property type="term" value="F:transferase activity"/>
    <property type="evidence" value="ECO:0007669"/>
    <property type="project" value="UniProtKB-KW"/>
</dbReference>
<dbReference type="Proteomes" id="UP000186141">
    <property type="component" value="Unassembled WGS sequence"/>
</dbReference>
<sequence length="146" mass="14971">MGQSVMGLDKPGEIGIVVVAHGGLARELLAAVEHVVGKLAGVRAISIDPDYDRQAKGAEIRAAADAVDDGHGVVVVVDLHGSSPANLCQAVRGPAPRHILTGANVPMLLKLAQSRHLPLDAAAQAALVAGRKYIDGRELGSGEVRA</sequence>
<gene>
    <name evidence="3" type="ORF">SAMN05421774_102348</name>
</gene>
<dbReference type="InterPro" id="IPR004701">
    <property type="entry name" value="PTS_EIIA_man-typ"/>
</dbReference>
<name>A0A1N7M207_9RHOB</name>
<keyword evidence="1" id="KW-0808">Transferase</keyword>
<dbReference type="AlphaFoldDB" id="A0A1N7M207"/>
<dbReference type="Pfam" id="PF03610">
    <property type="entry name" value="EIIA-man"/>
    <property type="match status" value="1"/>
</dbReference>
<dbReference type="PROSITE" id="PS51096">
    <property type="entry name" value="PTS_EIIA_TYPE_4"/>
    <property type="match status" value="1"/>
</dbReference>
<reference evidence="3 4" key="1">
    <citation type="submission" date="2017-01" db="EMBL/GenBank/DDBJ databases">
        <authorList>
            <person name="Mah S.A."/>
            <person name="Swanson W.J."/>
            <person name="Moy G.W."/>
            <person name="Vacquier V.D."/>
        </authorList>
    </citation>
    <scope>NUCLEOTIDE SEQUENCE [LARGE SCALE GENOMIC DNA]</scope>
    <source>
        <strain evidence="3 4">DSM 26375</strain>
    </source>
</reference>
<dbReference type="PANTHER" id="PTHR33799:SF1">
    <property type="entry name" value="PTS SYSTEM MANNOSE-SPECIFIC EIIAB COMPONENT-RELATED"/>
    <property type="match status" value="1"/>
</dbReference>
<dbReference type="STRING" id="1086013.SAMN05421774_102348"/>
<dbReference type="InterPro" id="IPR036662">
    <property type="entry name" value="PTS_EIIA_man-typ_sf"/>
</dbReference>
<dbReference type="Gene3D" id="3.40.50.510">
    <property type="entry name" value="Phosphotransferase system, mannose-type IIA component"/>
    <property type="match status" value="1"/>
</dbReference>
<dbReference type="GO" id="GO:0009401">
    <property type="term" value="P:phosphoenolpyruvate-dependent sugar phosphotransferase system"/>
    <property type="evidence" value="ECO:0007669"/>
    <property type="project" value="InterPro"/>
</dbReference>
<dbReference type="EMBL" id="FTOT01000002">
    <property type="protein sequence ID" value="SIS80049.1"/>
    <property type="molecule type" value="Genomic_DNA"/>
</dbReference>
<evidence type="ECO:0000256" key="1">
    <source>
        <dbReference type="ARBA" id="ARBA00022679"/>
    </source>
</evidence>
<protein>
    <submittedName>
        <fullName evidence="3">PTS system, mannose-specific IIA component</fullName>
    </submittedName>
</protein>
<dbReference type="SUPFAM" id="SSF53062">
    <property type="entry name" value="PTS system fructose IIA component-like"/>
    <property type="match status" value="1"/>
</dbReference>
<dbReference type="PANTHER" id="PTHR33799">
    <property type="entry name" value="PTS PERMEASE-RELATED-RELATED"/>
    <property type="match status" value="1"/>
</dbReference>